<dbReference type="InterPro" id="IPR008011">
    <property type="entry name" value="Complex1_LYR_dom"/>
</dbReference>
<dbReference type="InterPro" id="IPR045295">
    <property type="entry name" value="Complex1_LYR_SDHAF1_LYRM8"/>
</dbReference>
<keyword evidence="7" id="KW-1185">Reference proteome</keyword>
<dbReference type="CDD" id="cd20268">
    <property type="entry name" value="Complex1_LYR_SDHAF1_LYRM8"/>
    <property type="match status" value="1"/>
</dbReference>
<dbReference type="Pfam" id="PF05347">
    <property type="entry name" value="Complex1_LYR"/>
    <property type="match status" value="1"/>
</dbReference>
<keyword evidence="2" id="KW-0496">Mitochondrion</keyword>
<evidence type="ECO:0000256" key="2">
    <source>
        <dbReference type="ARBA" id="ARBA00023128"/>
    </source>
</evidence>
<dbReference type="EMBL" id="CCYA01000260">
    <property type="protein sequence ID" value="CEH15290.1"/>
    <property type="molecule type" value="Genomic_DNA"/>
</dbReference>
<dbReference type="STRING" id="401625.A0A0N7LA11"/>
<proteinExistence type="inferred from homology"/>
<evidence type="ECO:0000259" key="5">
    <source>
        <dbReference type="Pfam" id="PF05347"/>
    </source>
</evidence>
<evidence type="ECO:0000256" key="4">
    <source>
        <dbReference type="ARBA" id="ARBA00025715"/>
    </source>
</evidence>
<dbReference type="GO" id="GO:0034553">
    <property type="term" value="P:mitochondrial respiratory chain complex II assembly"/>
    <property type="evidence" value="ECO:0007669"/>
    <property type="project" value="InterPro"/>
</dbReference>
<keyword evidence="3" id="KW-0143">Chaperone</keyword>
<accession>A0A0N7LA11</accession>
<reference evidence="6 7" key="1">
    <citation type="submission" date="2014-09" db="EMBL/GenBank/DDBJ databases">
        <authorList>
            <person name="Magalhaes I.L.F."/>
            <person name="Oliveira U."/>
            <person name="Santos F.R."/>
            <person name="Vidigal T.H.D.A."/>
            <person name="Brescovit A.D."/>
            <person name="Santos A.J."/>
        </authorList>
    </citation>
    <scope>NUCLEOTIDE SEQUENCE [LARGE SCALE GENOMIC DNA]</scope>
</reference>
<comment type="similarity">
    <text evidence="4">Belongs to the complex I LYR family. SDHAF1 subfamily.</text>
</comment>
<name>A0A0N7LA11_9BASI</name>
<evidence type="ECO:0000313" key="7">
    <source>
        <dbReference type="Proteomes" id="UP000054845"/>
    </source>
</evidence>
<feature type="domain" description="Complex 1 LYR protein" evidence="5">
    <location>
        <begin position="9"/>
        <end position="67"/>
    </location>
</feature>
<organism evidence="6 7">
    <name type="scientific">Ceraceosorus bombacis</name>
    <dbReference type="NCBI Taxonomy" id="401625"/>
    <lineage>
        <taxon>Eukaryota</taxon>
        <taxon>Fungi</taxon>
        <taxon>Dikarya</taxon>
        <taxon>Basidiomycota</taxon>
        <taxon>Ustilaginomycotina</taxon>
        <taxon>Exobasidiomycetes</taxon>
        <taxon>Ceraceosorales</taxon>
        <taxon>Ceraceosoraceae</taxon>
        <taxon>Ceraceosorus</taxon>
    </lineage>
</organism>
<comment type="subcellular location">
    <subcellularLocation>
        <location evidence="1">Mitochondrion matrix</location>
    </subcellularLocation>
</comment>
<dbReference type="GO" id="GO:0005759">
    <property type="term" value="C:mitochondrial matrix"/>
    <property type="evidence" value="ECO:0007669"/>
    <property type="project" value="UniProtKB-SubCell"/>
</dbReference>
<dbReference type="OrthoDB" id="273010at2759"/>
<sequence>MPKYTQSQRDVLALYRRGLRAIRGKPQPAQPHFVTYLRHAFRAPSQGGGVKRRDFAAIDYLMRKGRKMVEDVFESSGVKDIHLPPGAEEFAQKRRRK</sequence>
<dbReference type="AlphaFoldDB" id="A0A0N7LA11"/>
<protein>
    <submittedName>
        <fullName evidence="6">Uncharacterized conserved protein</fullName>
    </submittedName>
</protein>
<evidence type="ECO:0000313" key="6">
    <source>
        <dbReference type="EMBL" id="CEH15290.1"/>
    </source>
</evidence>
<evidence type="ECO:0000256" key="1">
    <source>
        <dbReference type="ARBA" id="ARBA00004305"/>
    </source>
</evidence>
<evidence type="ECO:0000256" key="3">
    <source>
        <dbReference type="ARBA" id="ARBA00023186"/>
    </source>
</evidence>
<dbReference type="Proteomes" id="UP000054845">
    <property type="component" value="Unassembled WGS sequence"/>
</dbReference>